<proteinExistence type="predicted"/>
<gene>
    <name evidence="2" type="ORF">Sylvanvirus8_5</name>
</gene>
<protein>
    <submittedName>
        <fullName evidence="2">Uncharacterized protein</fullName>
    </submittedName>
</protein>
<evidence type="ECO:0000256" key="1">
    <source>
        <dbReference type="SAM" id="MobiDB-lite"/>
    </source>
</evidence>
<reference evidence="2" key="1">
    <citation type="submission" date="2018-10" db="EMBL/GenBank/DDBJ databases">
        <title>Hidden diversity of soil giant viruses.</title>
        <authorList>
            <person name="Schulz F."/>
            <person name="Alteio L."/>
            <person name="Goudeau D."/>
            <person name="Ryan E.M."/>
            <person name="Malmstrom R.R."/>
            <person name="Blanchard J."/>
            <person name="Woyke T."/>
        </authorList>
    </citation>
    <scope>NUCLEOTIDE SEQUENCE</scope>
    <source>
        <strain evidence="2">SYV1</strain>
    </source>
</reference>
<name>A0A3G5ALB2_9VIRU</name>
<accession>A0A3G5ALB2</accession>
<feature type="compositionally biased region" description="Acidic residues" evidence="1">
    <location>
        <begin position="162"/>
        <end position="173"/>
    </location>
</feature>
<dbReference type="EMBL" id="MK072514">
    <property type="protein sequence ID" value="AYV86749.1"/>
    <property type="molecule type" value="Genomic_DNA"/>
</dbReference>
<sequence length="181" mass="20942">MSIEIKLCDLKICLFLFPEIEKRAPEWWQAWKKNLKHIGKLTCEKKNYEFFTRCLGFCENKENKKMVVLRRCEGGLGDYQDNIGRQIRPTSCKYGFPLKDVLEFRLSEWKLWSVDQVRDITKALLKAANSVMNDLVPLNQIDPSNNGLSVLYVTVPDLAEPSFDEESSDADMETTDKSIPK</sequence>
<feature type="region of interest" description="Disordered" evidence="1">
    <location>
        <begin position="161"/>
        <end position="181"/>
    </location>
</feature>
<evidence type="ECO:0000313" key="2">
    <source>
        <dbReference type="EMBL" id="AYV86749.1"/>
    </source>
</evidence>
<organism evidence="2">
    <name type="scientific">Sylvanvirus sp</name>
    <dbReference type="NCBI Taxonomy" id="2487774"/>
    <lineage>
        <taxon>Viruses</taxon>
    </lineage>
</organism>